<evidence type="ECO:0000256" key="6">
    <source>
        <dbReference type="ARBA" id="ARBA00022753"/>
    </source>
</evidence>
<keyword evidence="8" id="KW-0333">Golgi apparatus</keyword>
<evidence type="ECO:0000256" key="1">
    <source>
        <dbReference type="ARBA" id="ARBA00004395"/>
    </source>
</evidence>
<name>A0AAX7VJP0_ASTCA</name>
<dbReference type="SUPFAM" id="SSF56815">
    <property type="entry name" value="Sec1/munc18-like (SM) proteins"/>
    <property type="match status" value="1"/>
</dbReference>
<evidence type="ECO:0000313" key="13">
    <source>
        <dbReference type="Ensembl" id="ENSACLP00000081934.1"/>
    </source>
</evidence>
<keyword evidence="9 12" id="KW-0472">Membrane</keyword>
<reference evidence="13" key="1">
    <citation type="submission" date="2018-05" db="EMBL/GenBank/DDBJ databases">
        <authorList>
            <person name="Datahose"/>
        </authorList>
    </citation>
    <scope>NUCLEOTIDE SEQUENCE</scope>
</reference>
<dbReference type="PIRSF" id="PIRSF005715">
    <property type="entry name" value="VPS45_Sec1"/>
    <property type="match status" value="1"/>
</dbReference>
<dbReference type="GO" id="GO:0000139">
    <property type="term" value="C:Golgi membrane"/>
    <property type="evidence" value="ECO:0007669"/>
    <property type="project" value="UniProtKB-SubCell"/>
</dbReference>
<evidence type="ECO:0000256" key="7">
    <source>
        <dbReference type="ARBA" id="ARBA00022927"/>
    </source>
</evidence>
<dbReference type="InterPro" id="IPR036045">
    <property type="entry name" value="Sec1-like_sf"/>
</dbReference>
<dbReference type="FunFam" id="1.25.40.60:FF:000003">
    <property type="entry name" value="Vacuolar protein sorting-associated protein 45"/>
    <property type="match status" value="1"/>
</dbReference>
<reference evidence="13" key="3">
    <citation type="submission" date="2025-09" db="UniProtKB">
        <authorList>
            <consortium name="Ensembl"/>
        </authorList>
    </citation>
    <scope>IDENTIFICATION</scope>
</reference>
<dbReference type="GO" id="GO:0015031">
    <property type="term" value="P:protein transport"/>
    <property type="evidence" value="ECO:0007669"/>
    <property type="project" value="UniProtKB-KW"/>
</dbReference>
<comment type="subcellular location">
    <subcellularLocation>
        <location evidence="2">Endosome membrane</location>
        <topology evidence="2">Peripheral membrane protein</topology>
    </subcellularLocation>
    <subcellularLocation>
        <location evidence="1">Golgi apparatus membrane</location>
        <topology evidence="1">Peripheral membrane protein</topology>
    </subcellularLocation>
</comment>
<dbReference type="FunFam" id="3.40.50.2060:FF:000003">
    <property type="entry name" value="vacuolar protein sorting-associated protein 45 isoform X1"/>
    <property type="match status" value="1"/>
</dbReference>
<keyword evidence="12" id="KW-1133">Transmembrane helix</keyword>
<dbReference type="Proteomes" id="UP000265100">
    <property type="component" value="Chromosome 22"/>
</dbReference>
<organism evidence="13 14">
    <name type="scientific">Astatotilapia calliptera</name>
    <name type="common">Eastern happy</name>
    <name type="synonym">Chromis callipterus</name>
    <dbReference type="NCBI Taxonomy" id="8154"/>
    <lineage>
        <taxon>Eukaryota</taxon>
        <taxon>Metazoa</taxon>
        <taxon>Chordata</taxon>
        <taxon>Craniata</taxon>
        <taxon>Vertebrata</taxon>
        <taxon>Euteleostomi</taxon>
        <taxon>Actinopterygii</taxon>
        <taxon>Neopterygii</taxon>
        <taxon>Teleostei</taxon>
        <taxon>Neoteleostei</taxon>
        <taxon>Acanthomorphata</taxon>
        <taxon>Ovalentaria</taxon>
        <taxon>Cichlomorphae</taxon>
        <taxon>Cichliformes</taxon>
        <taxon>Cichlidae</taxon>
        <taxon>African cichlids</taxon>
        <taxon>Pseudocrenilabrinae</taxon>
        <taxon>Haplochromini</taxon>
        <taxon>Astatotilapia</taxon>
    </lineage>
</organism>
<accession>A0AAX7VJP0</accession>
<dbReference type="Gene3D" id="3.40.50.1910">
    <property type="match status" value="1"/>
</dbReference>
<dbReference type="GO" id="GO:0010008">
    <property type="term" value="C:endosome membrane"/>
    <property type="evidence" value="ECO:0007669"/>
    <property type="project" value="UniProtKB-SubCell"/>
</dbReference>
<evidence type="ECO:0000256" key="9">
    <source>
        <dbReference type="ARBA" id="ARBA00023136"/>
    </source>
</evidence>
<keyword evidence="5" id="KW-0597">Phosphoprotein</keyword>
<evidence type="ECO:0000256" key="8">
    <source>
        <dbReference type="ARBA" id="ARBA00023034"/>
    </source>
</evidence>
<protein>
    <recommendedName>
        <fullName evidence="11">Vacuolar protein sorting-associated protein 45</fullName>
    </recommendedName>
</protein>
<keyword evidence="7" id="KW-0653">Protein transport</keyword>
<dbReference type="InterPro" id="IPR043127">
    <property type="entry name" value="Sec-1-like_dom3a"/>
</dbReference>
<dbReference type="InterPro" id="IPR001619">
    <property type="entry name" value="Sec1-like"/>
</dbReference>
<comment type="similarity">
    <text evidence="3">Belongs to the STXBP/unc-18/SEC1 family.</text>
</comment>
<proteinExistence type="inferred from homology"/>
<dbReference type="InterPro" id="IPR027482">
    <property type="entry name" value="Sec1-like_dom2"/>
</dbReference>
<reference evidence="13" key="2">
    <citation type="submission" date="2025-08" db="UniProtKB">
        <authorList>
            <consortium name="Ensembl"/>
        </authorList>
    </citation>
    <scope>IDENTIFICATION</scope>
</reference>
<evidence type="ECO:0000313" key="14">
    <source>
        <dbReference type="Proteomes" id="UP000265100"/>
    </source>
</evidence>
<evidence type="ECO:0000256" key="5">
    <source>
        <dbReference type="ARBA" id="ARBA00022553"/>
    </source>
</evidence>
<evidence type="ECO:0000256" key="12">
    <source>
        <dbReference type="SAM" id="Phobius"/>
    </source>
</evidence>
<keyword evidence="4" id="KW-0813">Transport</keyword>
<dbReference type="Ensembl" id="ENSACLT00000043587.1">
    <property type="protein sequence ID" value="ENSACLP00000081934.1"/>
    <property type="gene ID" value="ENSACLG00000018278.2"/>
</dbReference>
<dbReference type="Gene3D" id="1.25.40.60">
    <property type="match status" value="1"/>
</dbReference>
<dbReference type="GO" id="GO:0016192">
    <property type="term" value="P:vesicle-mediated transport"/>
    <property type="evidence" value="ECO:0007669"/>
    <property type="project" value="InterPro"/>
</dbReference>
<comment type="function">
    <text evidence="10">May play a role in vesicle-mediated protein trafficking from the Golgi stack through the trans-Golgi network.</text>
</comment>
<dbReference type="GeneTree" id="ENSGT00550000075028"/>
<dbReference type="PANTHER" id="PTHR11679">
    <property type="entry name" value="VESICLE PROTEIN SORTING-ASSOCIATED"/>
    <property type="match status" value="1"/>
</dbReference>
<dbReference type="Pfam" id="PF00995">
    <property type="entry name" value="Sec1"/>
    <property type="match status" value="2"/>
</dbReference>
<sequence>MTQAECVRHVTSGTRKEVCSSVVIAAPQVKRRKNPLCSRCSLFICFCLWSLSVAIMNVTLAVKQYISKMIEISGPGMKVLLMDKETTSIVSVVYTQSEILQKEVYLFERIDSQNRDNMKHLKAICFLRPTKENVEHLIQELRRPKYSVYFIYFSNVISKSEIKALAEADEQEVVAEVQQIITKEYELFDFRKTEVPPLLLILDRSDDAITPLLNQWTYQAMVHELLGLNNNRIDLSRVPGISKDLREVVLSAENDEFYANNLYLNFGEIGTNIKNLMEDFQKKKPKGQQKLESISDMKAFVDNYPQFKKMSGTVSKHVTVVGELSRLVSERQLMEVSEVEQELACQNDHSSAQQNVRRLLQNPRVSELDAVRLVMLYALRYERHSSSILSSLMDELSRRGVSERHRRMVQAAVEYGGKRIRGSDLITPTDAVSITKQFFKGLKGVENVYTQHQPLLHDTLDQMIKGRLKDSQFPYLGASSLRDR</sequence>
<keyword evidence="6" id="KW-0967">Endosome</keyword>
<keyword evidence="12" id="KW-0812">Transmembrane</keyword>
<evidence type="ECO:0000256" key="4">
    <source>
        <dbReference type="ARBA" id="ARBA00022448"/>
    </source>
</evidence>
<evidence type="ECO:0000256" key="2">
    <source>
        <dbReference type="ARBA" id="ARBA00004481"/>
    </source>
</evidence>
<dbReference type="Gene3D" id="3.90.830.10">
    <property type="entry name" value="Syntaxin Binding Protein 1, Chain A, domain 2"/>
    <property type="match status" value="1"/>
</dbReference>
<dbReference type="AlphaFoldDB" id="A0AAX7VJP0"/>
<dbReference type="FunFam" id="3.90.830.10:FF:000002">
    <property type="entry name" value="Vacuolar protein sorting-associated protein 45"/>
    <property type="match status" value="1"/>
</dbReference>
<evidence type="ECO:0000256" key="11">
    <source>
        <dbReference type="ARBA" id="ARBA00073001"/>
    </source>
</evidence>
<keyword evidence="14" id="KW-1185">Reference proteome</keyword>
<gene>
    <name evidence="13" type="primary">CUL3</name>
</gene>
<evidence type="ECO:0000256" key="10">
    <source>
        <dbReference type="ARBA" id="ARBA00054745"/>
    </source>
</evidence>
<feature type="transmembrane region" description="Helical" evidence="12">
    <location>
        <begin position="40"/>
        <end position="62"/>
    </location>
</feature>
<evidence type="ECO:0000256" key="3">
    <source>
        <dbReference type="ARBA" id="ARBA00009884"/>
    </source>
</evidence>